<keyword evidence="6" id="KW-0547">Nucleotide-binding</keyword>
<dbReference type="InterPro" id="IPR047187">
    <property type="entry name" value="SF1_C_Upf1"/>
</dbReference>
<evidence type="ECO:0000259" key="5">
    <source>
        <dbReference type="SMART" id="SM00382"/>
    </source>
</evidence>
<protein>
    <submittedName>
        <fullName evidence="6">SDE3 helicase</fullName>
    </submittedName>
</protein>
<keyword evidence="4" id="KW-1133">Transmembrane helix</keyword>
<dbReference type="GO" id="GO:0003723">
    <property type="term" value="F:RNA binding"/>
    <property type="evidence" value="ECO:0007669"/>
    <property type="project" value="InterPro"/>
</dbReference>
<keyword evidence="6" id="KW-0067">ATP-binding</keyword>
<comment type="subcellular location">
    <subcellularLocation>
        <location evidence="1">Cytoplasm</location>
    </subcellularLocation>
</comment>
<dbReference type="SMART" id="SM00382">
    <property type="entry name" value="AAA"/>
    <property type="match status" value="1"/>
</dbReference>
<feature type="domain" description="AAA+ ATPase" evidence="5">
    <location>
        <begin position="246"/>
        <end position="429"/>
    </location>
</feature>
<dbReference type="GO" id="GO:0033617">
    <property type="term" value="P:mitochondrial respiratory chain complex IV assembly"/>
    <property type="evidence" value="ECO:0007669"/>
    <property type="project" value="InterPro"/>
</dbReference>
<feature type="non-terminal residue" evidence="6">
    <location>
        <position position="738"/>
    </location>
</feature>
<reference evidence="6" key="1">
    <citation type="submission" date="2020-03" db="EMBL/GenBank/DDBJ databases">
        <title>Relaxed selection underlies rapid genomic changes in the transitions from sociality to social parasitism in ants.</title>
        <authorList>
            <person name="Bi X."/>
        </authorList>
    </citation>
    <scope>NUCLEOTIDE SEQUENCE</scope>
    <source>
        <strain evidence="6">BGI-DK2014a</strain>
        <tissue evidence="6">Whole body</tissue>
    </source>
</reference>
<dbReference type="InterPro" id="IPR041679">
    <property type="entry name" value="DNA2/NAM7-like_C"/>
</dbReference>
<gene>
    <name evidence="6" type="primary">Sde3</name>
    <name evidence="6" type="ORF">G6Z76_0002910</name>
</gene>
<dbReference type="GO" id="GO:0016020">
    <property type="term" value="C:membrane"/>
    <property type="evidence" value="ECO:0007669"/>
    <property type="project" value="InterPro"/>
</dbReference>
<dbReference type="GO" id="GO:0032574">
    <property type="term" value="F:5'-3' RNA helicase activity"/>
    <property type="evidence" value="ECO:0007669"/>
    <property type="project" value="InterPro"/>
</dbReference>
<dbReference type="Pfam" id="PF13087">
    <property type="entry name" value="AAA_12"/>
    <property type="match status" value="1"/>
</dbReference>
<evidence type="ECO:0000256" key="2">
    <source>
        <dbReference type="ARBA" id="ARBA00022490"/>
    </source>
</evidence>
<dbReference type="PANTHER" id="PTHR45418">
    <property type="entry name" value="CANCER/TESTIS ANTIGEN 55"/>
    <property type="match status" value="1"/>
</dbReference>
<dbReference type="Pfam" id="PF15061">
    <property type="entry name" value="MITRAC7_Phoenixin"/>
    <property type="match status" value="1"/>
</dbReference>
<dbReference type="InterPro" id="IPR027417">
    <property type="entry name" value="P-loop_NTPase"/>
</dbReference>
<dbReference type="InterPro" id="IPR003593">
    <property type="entry name" value="AAA+_ATPase"/>
</dbReference>
<dbReference type="CDD" id="cd18038">
    <property type="entry name" value="DEXXQc_Helz-like"/>
    <property type="match status" value="1"/>
</dbReference>
<dbReference type="PANTHER" id="PTHR45418:SF1">
    <property type="entry name" value="CANCER_TESTIS ANTIGEN 55"/>
    <property type="match status" value="1"/>
</dbReference>
<sequence>TIKFFRMCTVPAIVHTPSLPEINFPRDLELALKNMYLGQSSSHCSDLCNNYIKCIESLSNVQKITELNYLIILKMCLYLIQFELDLEMKKYTLLNYAIEGYNSEKSFTINMASLNIEPSKLIRPGDIAIFCENTNEARASKSIGAKIINILKNEVTIKLFHSKQAEILRDKEKRFNISFQSKHWPLRCCHYALMIMSECNWREIIYPQLKTNCTDMEFDIEWINTNIKENKRQKQAVMKILNNTARPAPYIIFGPPGTGKTATLVEAICQIVRQYPTKNILVCTLSNTAADEIAKRLIKNIPINLIYRMYAPSREWLSVDKEIRPCANFVEDTTIFLPKDVLLQKKIIISTLSSSIRLIDENFRKNHFSYIIIDEASQATEPDMLIPLAVTNQAEDEGIGFQAQIVIAGDPYQLGPVIRCRRIERLLGRSMLERLMNDCDPYKMQDGKYNPNYITKLIKNYRSHENLLYMSNKLFYNDELKFCGGADTQMALKWSQLPNKKFPMIFQEVLGTEQRCESLSVYNTAEVLSVLVYVDILMNTQFKTHAITQQDIGIITPFTRQQLHIKYHLAAMNYKDITVGTVETFQGQERNVIILSTVRSKLFKHNSEEHIGFLSNPKRFNVALTRAKALTIIIGDPNILCKDEHWKLLWDYCKEHNGYVPFKRLPLKKNREIIKINNLHTYLYLLGIMRLKGWRYGVFVGGFIGFFGLCCYATMIRPMLNPEPYKRIRERAFSDRPS</sequence>
<keyword evidence="2" id="KW-0963">Cytoplasm</keyword>
<keyword evidence="3" id="KW-0943">RNA-mediated gene silencing</keyword>
<feature type="transmembrane region" description="Helical" evidence="4">
    <location>
        <begin position="694"/>
        <end position="716"/>
    </location>
</feature>
<dbReference type="InterPro" id="IPR026122">
    <property type="entry name" value="MOV-10/SDE3_DEXXQ/H-box"/>
</dbReference>
<evidence type="ECO:0000256" key="4">
    <source>
        <dbReference type="SAM" id="Phobius"/>
    </source>
</evidence>
<dbReference type="InterPro" id="IPR027917">
    <property type="entry name" value="MITRAC7/Phoenixin"/>
</dbReference>
<keyword evidence="6" id="KW-0378">Hydrolase</keyword>
<dbReference type="AlphaFoldDB" id="A0A836K5Q0"/>
<proteinExistence type="predicted"/>
<dbReference type="GO" id="GO:0031047">
    <property type="term" value="P:regulatory ncRNA-mediated gene silencing"/>
    <property type="evidence" value="ECO:0007669"/>
    <property type="project" value="UniProtKB-KW"/>
</dbReference>
<keyword evidence="6" id="KW-0347">Helicase</keyword>
<feature type="non-terminal residue" evidence="6">
    <location>
        <position position="1"/>
    </location>
</feature>
<dbReference type="EMBL" id="JAANIC010002949">
    <property type="protein sequence ID" value="KAG5343537.1"/>
    <property type="molecule type" value="Genomic_DNA"/>
</dbReference>
<keyword evidence="4" id="KW-0472">Membrane</keyword>
<evidence type="ECO:0000256" key="1">
    <source>
        <dbReference type="ARBA" id="ARBA00004496"/>
    </source>
</evidence>
<keyword evidence="7" id="KW-1185">Reference proteome</keyword>
<evidence type="ECO:0000256" key="3">
    <source>
        <dbReference type="ARBA" id="ARBA00023158"/>
    </source>
</evidence>
<dbReference type="Gene3D" id="3.40.50.300">
    <property type="entry name" value="P-loop containing nucleotide triphosphate hydrolases"/>
    <property type="match status" value="2"/>
</dbReference>
<dbReference type="Pfam" id="PF13086">
    <property type="entry name" value="AAA_11"/>
    <property type="match status" value="2"/>
</dbReference>
<evidence type="ECO:0000313" key="6">
    <source>
        <dbReference type="EMBL" id="KAG5343537.1"/>
    </source>
</evidence>
<dbReference type="SUPFAM" id="SSF52540">
    <property type="entry name" value="P-loop containing nucleoside triphosphate hydrolases"/>
    <property type="match status" value="1"/>
</dbReference>
<dbReference type="InterPro" id="IPR041677">
    <property type="entry name" value="DNA2/NAM7_AAA_11"/>
</dbReference>
<evidence type="ECO:0000313" key="7">
    <source>
        <dbReference type="Proteomes" id="UP000669903"/>
    </source>
</evidence>
<comment type="caution">
    <text evidence="6">The sequence shown here is derived from an EMBL/GenBank/DDBJ whole genome shotgun (WGS) entry which is preliminary data.</text>
</comment>
<name>A0A836K5Q0_9HYME</name>
<dbReference type="CDD" id="cd18808">
    <property type="entry name" value="SF1_C_Upf1"/>
    <property type="match status" value="1"/>
</dbReference>
<dbReference type="Proteomes" id="UP000669903">
    <property type="component" value="Unassembled WGS sequence"/>
</dbReference>
<organism evidence="6 7">
    <name type="scientific">Acromyrmex charruanus</name>
    <dbReference type="NCBI Taxonomy" id="2715315"/>
    <lineage>
        <taxon>Eukaryota</taxon>
        <taxon>Metazoa</taxon>
        <taxon>Ecdysozoa</taxon>
        <taxon>Arthropoda</taxon>
        <taxon>Hexapoda</taxon>
        <taxon>Insecta</taxon>
        <taxon>Pterygota</taxon>
        <taxon>Neoptera</taxon>
        <taxon>Endopterygota</taxon>
        <taxon>Hymenoptera</taxon>
        <taxon>Apocrita</taxon>
        <taxon>Aculeata</taxon>
        <taxon>Formicoidea</taxon>
        <taxon>Formicidae</taxon>
        <taxon>Myrmicinae</taxon>
        <taxon>Acromyrmex</taxon>
    </lineage>
</organism>
<accession>A0A836K5Q0</accession>
<keyword evidence="4" id="KW-0812">Transmembrane</keyword>
<dbReference type="GO" id="GO:0005739">
    <property type="term" value="C:mitochondrion"/>
    <property type="evidence" value="ECO:0007669"/>
    <property type="project" value="GOC"/>
</dbReference>